<sequence>MTTCCANIRYTRKGQKRAERRWEHQALRTVWQPGKGLCSRHGDRYYTTCELAGWRHGHHHHRAVHSSLLVLENHRVLPSCDGVRYWTLVAGHAAVRLVPDTVQ</sequence>
<proteinExistence type="predicted"/>
<dbReference type="AlphaFoldDB" id="A0A5B7I874"/>
<accession>A0A5B7I874</accession>
<gene>
    <name evidence="1" type="ORF">E2C01_071431</name>
</gene>
<organism evidence="1 2">
    <name type="scientific">Portunus trituberculatus</name>
    <name type="common">Swimming crab</name>
    <name type="synonym">Neptunus trituberculatus</name>
    <dbReference type="NCBI Taxonomy" id="210409"/>
    <lineage>
        <taxon>Eukaryota</taxon>
        <taxon>Metazoa</taxon>
        <taxon>Ecdysozoa</taxon>
        <taxon>Arthropoda</taxon>
        <taxon>Crustacea</taxon>
        <taxon>Multicrustacea</taxon>
        <taxon>Malacostraca</taxon>
        <taxon>Eumalacostraca</taxon>
        <taxon>Eucarida</taxon>
        <taxon>Decapoda</taxon>
        <taxon>Pleocyemata</taxon>
        <taxon>Brachyura</taxon>
        <taxon>Eubrachyura</taxon>
        <taxon>Portunoidea</taxon>
        <taxon>Portunidae</taxon>
        <taxon>Portuninae</taxon>
        <taxon>Portunus</taxon>
    </lineage>
</organism>
<comment type="caution">
    <text evidence="1">The sequence shown here is derived from an EMBL/GenBank/DDBJ whole genome shotgun (WGS) entry which is preliminary data.</text>
</comment>
<evidence type="ECO:0000313" key="2">
    <source>
        <dbReference type="Proteomes" id="UP000324222"/>
    </source>
</evidence>
<keyword evidence="2" id="KW-1185">Reference proteome</keyword>
<dbReference type="EMBL" id="VSRR010044762">
    <property type="protein sequence ID" value="MPC76994.1"/>
    <property type="molecule type" value="Genomic_DNA"/>
</dbReference>
<dbReference type="Proteomes" id="UP000324222">
    <property type="component" value="Unassembled WGS sequence"/>
</dbReference>
<reference evidence="1 2" key="1">
    <citation type="submission" date="2019-05" db="EMBL/GenBank/DDBJ databases">
        <title>Another draft genome of Portunus trituberculatus and its Hox gene families provides insights of decapod evolution.</title>
        <authorList>
            <person name="Jeong J.-H."/>
            <person name="Song I."/>
            <person name="Kim S."/>
            <person name="Choi T."/>
            <person name="Kim D."/>
            <person name="Ryu S."/>
            <person name="Kim W."/>
        </authorList>
    </citation>
    <scope>NUCLEOTIDE SEQUENCE [LARGE SCALE GENOMIC DNA]</scope>
    <source>
        <tissue evidence="1">Muscle</tissue>
    </source>
</reference>
<protein>
    <submittedName>
        <fullName evidence="1">Uncharacterized protein</fullName>
    </submittedName>
</protein>
<evidence type="ECO:0000313" key="1">
    <source>
        <dbReference type="EMBL" id="MPC76994.1"/>
    </source>
</evidence>
<name>A0A5B7I874_PORTR</name>